<evidence type="ECO:0000256" key="8">
    <source>
        <dbReference type="HAMAP-Rule" id="MF_03061"/>
    </source>
</evidence>
<dbReference type="PRINTS" id="PR00315">
    <property type="entry name" value="ELONGATNFCT"/>
</dbReference>
<dbReference type="PANTHER" id="PTHR43636:SF2">
    <property type="entry name" value="ELONGATION FACTOR G, MITOCHONDRIAL"/>
    <property type="match status" value="1"/>
</dbReference>
<evidence type="ECO:0000256" key="6">
    <source>
        <dbReference type="ARBA" id="ARBA00023128"/>
    </source>
</evidence>
<dbReference type="FunFam" id="3.30.70.240:FF:000001">
    <property type="entry name" value="Elongation factor G"/>
    <property type="match status" value="1"/>
</dbReference>
<dbReference type="GO" id="GO:0005739">
    <property type="term" value="C:mitochondrion"/>
    <property type="evidence" value="ECO:0007669"/>
    <property type="project" value="UniProtKB-SubCell"/>
</dbReference>
<dbReference type="SMART" id="SM00838">
    <property type="entry name" value="EFG_C"/>
    <property type="match status" value="1"/>
</dbReference>
<comment type="subcellular location">
    <subcellularLocation>
        <location evidence="1 8">Mitochondrion</location>
    </subcellularLocation>
</comment>
<dbReference type="Pfam" id="PF03144">
    <property type="entry name" value="GTP_EFTU_D2"/>
    <property type="match status" value="1"/>
</dbReference>
<keyword evidence="5 8" id="KW-0648">Protein biosynthesis</keyword>
<evidence type="ECO:0000256" key="1">
    <source>
        <dbReference type="ARBA" id="ARBA00004173"/>
    </source>
</evidence>
<dbReference type="SMART" id="SM00889">
    <property type="entry name" value="EFG_IV"/>
    <property type="match status" value="1"/>
</dbReference>
<feature type="binding site" evidence="8">
    <location>
        <begin position="120"/>
        <end position="124"/>
    </location>
    <ligand>
        <name>GTP</name>
        <dbReference type="ChEBI" id="CHEBI:37565"/>
    </ligand>
</feature>
<dbReference type="Pfam" id="PF00679">
    <property type="entry name" value="EFG_C"/>
    <property type="match status" value="1"/>
</dbReference>
<gene>
    <name evidence="10" type="ORF">L798_10853</name>
</gene>
<dbReference type="CDD" id="cd01886">
    <property type="entry name" value="EF-G"/>
    <property type="match status" value="1"/>
</dbReference>
<dbReference type="GO" id="GO:0003746">
    <property type="term" value="F:translation elongation factor activity"/>
    <property type="evidence" value="ECO:0007669"/>
    <property type="project" value="UniProtKB-UniRule"/>
</dbReference>
<dbReference type="NCBIfam" id="TIGR00231">
    <property type="entry name" value="small_GTP"/>
    <property type="match status" value="1"/>
</dbReference>
<evidence type="ECO:0000256" key="7">
    <source>
        <dbReference type="ARBA" id="ARBA00023134"/>
    </source>
</evidence>
<dbReference type="InterPro" id="IPR014721">
    <property type="entry name" value="Ribsml_uS5_D2-typ_fold_subgr"/>
</dbReference>
<dbReference type="InterPro" id="IPR020568">
    <property type="entry name" value="Ribosomal_Su5_D2-typ_SF"/>
</dbReference>
<dbReference type="InterPro" id="IPR005225">
    <property type="entry name" value="Small_GTP-bd"/>
</dbReference>
<evidence type="ECO:0000256" key="4">
    <source>
        <dbReference type="ARBA" id="ARBA00022768"/>
    </source>
</evidence>
<proteinExistence type="inferred from homology"/>
<dbReference type="Gene3D" id="3.30.70.240">
    <property type="match status" value="1"/>
</dbReference>
<dbReference type="NCBIfam" id="NF009381">
    <property type="entry name" value="PRK12740.1-5"/>
    <property type="match status" value="1"/>
</dbReference>
<dbReference type="InterPro" id="IPR004540">
    <property type="entry name" value="Transl_elong_EFG/EF2"/>
</dbReference>
<evidence type="ECO:0000313" key="10">
    <source>
        <dbReference type="EMBL" id="KDR15371.1"/>
    </source>
</evidence>
<dbReference type="CDD" id="cd04097">
    <property type="entry name" value="mtEFG1_C"/>
    <property type="match status" value="1"/>
</dbReference>
<organism evidence="10 11">
    <name type="scientific">Zootermopsis nevadensis</name>
    <name type="common">Dampwood termite</name>
    <dbReference type="NCBI Taxonomy" id="136037"/>
    <lineage>
        <taxon>Eukaryota</taxon>
        <taxon>Metazoa</taxon>
        <taxon>Ecdysozoa</taxon>
        <taxon>Arthropoda</taxon>
        <taxon>Hexapoda</taxon>
        <taxon>Insecta</taxon>
        <taxon>Pterygota</taxon>
        <taxon>Neoptera</taxon>
        <taxon>Polyneoptera</taxon>
        <taxon>Dictyoptera</taxon>
        <taxon>Blattodea</taxon>
        <taxon>Blattoidea</taxon>
        <taxon>Termitoidae</taxon>
        <taxon>Termopsidae</taxon>
        <taxon>Zootermopsis</taxon>
    </lineage>
</organism>
<dbReference type="STRING" id="136037.A0A067QYF5"/>
<accession>A0A067QYF5</accession>
<dbReference type="PROSITE" id="PS51722">
    <property type="entry name" value="G_TR_2"/>
    <property type="match status" value="1"/>
</dbReference>
<evidence type="ECO:0000256" key="3">
    <source>
        <dbReference type="ARBA" id="ARBA00022741"/>
    </source>
</evidence>
<dbReference type="CDD" id="cd04091">
    <property type="entry name" value="mtEFG1_II_like"/>
    <property type="match status" value="1"/>
</dbReference>
<dbReference type="SUPFAM" id="SSF50447">
    <property type="entry name" value="Translation proteins"/>
    <property type="match status" value="1"/>
</dbReference>
<dbReference type="Pfam" id="PF00009">
    <property type="entry name" value="GTP_EFTU"/>
    <property type="match status" value="1"/>
</dbReference>
<dbReference type="InterPro" id="IPR035647">
    <property type="entry name" value="EFG_III/V"/>
</dbReference>
<dbReference type="InterPro" id="IPR005517">
    <property type="entry name" value="Transl_elong_EFG/EF2_IV"/>
</dbReference>
<feature type="binding site" evidence="8">
    <location>
        <begin position="53"/>
        <end position="60"/>
    </location>
    <ligand>
        <name>GTP</name>
        <dbReference type="ChEBI" id="CHEBI:37565"/>
    </ligand>
</feature>
<evidence type="ECO:0000259" key="9">
    <source>
        <dbReference type="PROSITE" id="PS51722"/>
    </source>
</evidence>
<dbReference type="InterPro" id="IPR004161">
    <property type="entry name" value="EFTu-like_2"/>
</dbReference>
<dbReference type="InParanoid" id="A0A067QYF5"/>
<dbReference type="CDD" id="cd01434">
    <property type="entry name" value="EFG_mtEFG1_IV"/>
    <property type="match status" value="1"/>
</dbReference>
<dbReference type="SUPFAM" id="SSF52540">
    <property type="entry name" value="P-loop containing nucleoside triphosphate hydrolases"/>
    <property type="match status" value="1"/>
</dbReference>
<dbReference type="Gene3D" id="3.30.230.10">
    <property type="match status" value="1"/>
</dbReference>
<dbReference type="InterPro" id="IPR000795">
    <property type="entry name" value="T_Tr_GTP-bd_dom"/>
</dbReference>
<dbReference type="InterPro" id="IPR009022">
    <property type="entry name" value="EFG_III"/>
</dbReference>
<reference evidence="10 11" key="1">
    <citation type="journal article" date="2014" name="Nat. Commun.">
        <title>Molecular traces of alternative social organization in a termite genome.</title>
        <authorList>
            <person name="Terrapon N."/>
            <person name="Li C."/>
            <person name="Robertson H.M."/>
            <person name="Ji L."/>
            <person name="Meng X."/>
            <person name="Booth W."/>
            <person name="Chen Z."/>
            <person name="Childers C.P."/>
            <person name="Glastad K.M."/>
            <person name="Gokhale K."/>
            <person name="Gowin J."/>
            <person name="Gronenberg W."/>
            <person name="Hermansen R.A."/>
            <person name="Hu H."/>
            <person name="Hunt B.G."/>
            <person name="Huylmans A.K."/>
            <person name="Khalil S.M."/>
            <person name="Mitchell R.D."/>
            <person name="Munoz-Torres M.C."/>
            <person name="Mustard J.A."/>
            <person name="Pan H."/>
            <person name="Reese J.T."/>
            <person name="Scharf M.E."/>
            <person name="Sun F."/>
            <person name="Vogel H."/>
            <person name="Xiao J."/>
            <person name="Yang W."/>
            <person name="Yang Z."/>
            <person name="Yang Z."/>
            <person name="Zhou J."/>
            <person name="Zhu J."/>
            <person name="Brent C.S."/>
            <person name="Elsik C.G."/>
            <person name="Goodisman M.A."/>
            <person name="Liberles D.A."/>
            <person name="Roe R.M."/>
            <person name="Vargo E.L."/>
            <person name="Vilcinskas A."/>
            <person name="Wang J."/>
            <person name="Bornberg-Bauer E."/>
            <person name="Korb J."/>
            <person name="Zhang G."/>
            <person name="Liebig J."/>
        </authorList>
    </citation>
    <scope>NUCLEOTIDE SEQUENCE [LARGE SCALE GENOMIC DNA]</scope>
    <source>
        <tissue evidence="10">Whole organism</tissue>
    </source>
</reference>
<feature type="binding site" evidence="8">
    <location>
        <begin position="174"/>
        <end position="177"/>
    </location>
    <ligand>
        <name>GTP</name>
        <dbReference type="ChEBI" id="CHEBI:37565"/>
    </ligand>
</feature>
<dbReference type="Gene3D" id="3.40.50.300">
    <property type="entry name" value="P-loop containing nucleotide triphosphate hydrolases"/>
    <property type="match status" value="1"/>
</dbReference>
<dbReference type="FunFam" id="3.40.50.300:FF:000539">
    <property type="entry name" value="Elongation factor G, mitochondrial"/>
    <property type="match status" value="1"/>
</dbReference>
<keyword evidence="4 8" id="KW-0251">Elongation factor</keyword>
<dbReference type="FunFam" id="2.40.30.10:FF:000022">
    <property type="entry name" value="Elongation factor G, mitochondrial"/>
    <property type="match status" value="1"/>
</dbReference>
<dbReference type="InterPro" id="IPR035649">
    <property type="entry name" value="EFG_V"/>
</dbReference>
<evidence type="ECO:0000256" key="5">
    <source>
        <dbReference type="ARBA" id="ARBA00022917"/>
    </source>
</evidence>
<dbReference type="NCBIfam" id="TIGR00484">
    <property type="entry name" value="EF-G"/>
    <property type="match status" value="1"/>
</dbReference>
<dbReference type="Gene3D" id="2.40.30.10">
    <property type="entry name" value="Translation factors"/>
    <property type="match status" value="1"/>
</dbReference>
<dbReference type="GO" id="GO:0003924">
    <property type="term" value="F:GTPase activity"/>
    <property type="evidence" value="ECO:0007669"/>
    <property type="project" value="UniProtKB-UniRule"/>
</dbReference>
<dbReference type="PROSITE" id="PS00301">
    <property type="entry name" value="G_TR_1"/>
    <property type="match status" value="1"/>
</dbReference>
<evidence type="ECO:0000313" key="11">
    <source>
        <dbReference type="Proteomes" id="UP000027135"/>
    </source>
</evidence>
<dbReference type="HAMAP" id="MF_00054_B">
    <property type="entry name" value="EF_G_EF_2_B"/>
    <property type="match status" value="1"/>
</dbReference>
<dbReference type="SUPFAM" id="SSF54211">
    <property type="entry name" value="Ribosomal protein S5 domain 2-like"/>
    <property type="match status" value="1"/>
</dbReference>
<dbReference type="EMBL" id="KK852829">
    <property type="protein sequence ID" value="KDR15371.1"/>
    <property type="molecule type" value="Genomic_DNA"/>
</dbReference>
<dbReference type="FunFam" id="3.30.70.870:FF:000001">
    <property type="entry name" value="Elongation factor G"/>
    <property type="match status" value="1"/>
</dbReference>
<dbReference type="Gene3D" id="3.30.70.870">
    <property type="entry name" value="Elongation Factor G (Translational Gtpase), domain 3"/>
    <property type="match status" value="1"/>
</dbReference>
<dbReference type="FunFam" id="3.30.230.10:FF:000003">
    <property type="entry name" value="Elongation factor G"/>
    <property type="match status" value="1"/>
</dbReference>
<dbReference type="Proteomes" id="UP000027135">
    <property type="component" value="Unassembled WGS sequence"/>
</dbReference>
<dbReference type="UniPathway" id="UPA00345"/>
<feature type="domain" description="Tr-type G" evidence="9">
    <location>
        <begin position="44"/>
        <end position="321"/>
    </location>
</feature>
<comment type="function">
    <text evidence="8">Mitochondrial GTPase that catalyzes the GTP-dependent ribosomal translocation step during translation elongation. During this step, the ribosome changes from the pre-translocational (PRE) to the post-translocational (POST) state as the newly formed A-site-bound peptidyl-tRNA and P-site-bound deacylated tRNA move to the P and E sites, respectively. Catalyzes the coordinated movement of the two tRNA molecules, the mRNA and conformational changes in the ribosome.</text>
</comment>
<protein>
    <recommendedName>
        <fullName evidence="8">Elongation factor G, mitochondrial</fullName>
        <shortName evidence="8">EF-Gmt</shortName>
    </recommendedName>
    <alternativeName>
        <fullName evidence="8">Elongation factor G 1, mitochondrial</fullName>
        <shortName evidence="8">mEF-G 1</shortName>
    </alternativeName>
    <alternativeName>
        <fullName evidence="8">Elongation factor G1</fullName>
    </alternativeName>
</protein>
<name>A0A067QYF5_ZOONE</name>
<dbReference type="GO" id="GO:0005525">
    <property type="term" value="F:GTP binding"/>
    <property type="evidence" value="ECO:0007669"/>
    <property type="project" value="UniProtKB-UniRule"/>
</dbReference>
<comment type="similarity">
    <text evidence="2">Belongs to the TRAFAC class translation factor GTPase superfamily. Classic translation factor GTPase family. EF-G/EF-2 subfamily.</text>
</comment>
<dbReference type="SUPFAM" id="SSF54980">
    <property type="entry name" value="EF-G C-terminal domain-like"/>
    <property type="match status" value="2"/>
</dbReference>
<dbReference type="eggNOG" id="KOG0465">
    <property type="taxonomic scope" value="Eukaryota"/>
</dbReference>
<dbReference type="OMA" id="GQFAKVQ"/>
<keyword evidence="11" id="KW-1185">Reference proteome</keyword>
<dbReference type="PANTHER" id="PTHR43636">
    <property type="entry name" value="ELONGATION FACTOR G, MITOCHONDRIAL"/>
    <property type="match status" value="1"/>
</dbReference>
<dbReference type="CDD" id="cd16262">
    <property type="entry name" value="EFG_III"/>
    <property type="match status" value="1"/>
</dbReference>
<dbReference type="InterPro" id="IPR027417">
    <property type="entry name" value="P-loop_NTPase"/>
</dbReference>
<dbReference type="Pfam" id="PF03764">
    <property type="entry name" value="EFG_IV"/>
    <property type="match status" value="1"/>
</dbReference>
<dbReference type="GO" id="GO:0070125">
    <property type="term" value="P:mitochondrial translational elongation"/>
    <property type="evidence" value="ECO:0007669"/>
    <property type="project" value="UniProtKB-UniRule"/>
</dbReference>
<keyword evidence="6 8" id="KW-0496">Mitochondrion</keyword>
<dbReference type="InterPro" id="IPR009000">
    <property type="entry name" value="Transl_B-barrel_sf"/>
</dbReference>
<dbReference type="AlphaFoldDB" id="A0A067QYF5"/>
<dbReference type="Pfam" id="PF14492">
    <property type="entry name" value="EFG_III"/>
    <property type="match status" value="1"/>
</dbReference>
<dbReference type="OrthoDB" id="198619at2759"/>
<dbReference type="InterPro" id="IPR041095">
    <property type="entry name" value="EFG_II"/>
</dbReference>
<dbReference type="InterPro" id="IPR000640">
    <property type="entry name" value="EFG_V-like"/>
</dbReference>
<dbReference type="InterPro" id="IPR031157">
    <property type="entry name" value="G_TR_CS"/>
</dbReference>
<keyword evidence="3 8" id="KW-0547">Nucleotide-binding</keyword>
<comment type="similarity">
    <text evidence="8">Belongs to the GTP-binding elongation factor family. EF-G/EF-2 subfamily.</text>
</comment>
<keyword evidence="7 8" id="KW-0342">GTP-binding</keyword>
<evidence type="ECO:0000256" key="2">
    <source>
        <dbReference type="ARBA" id="ARBA00005870"/>
    </source>
</evidence>
<sequence length="748" mass="83750">MTIFSLLARKSGVLKRNPVQLHILEENVACMASYAKYAEHKTLECIRNIGISAHIDSGKTTLTERILFYTGRIAEMHEVKGKDNIGATMDSMELERQRGITIQSAATYTLWKDHNINIIDTPGHVDFTVEVERALRVLDGAILVLCAVGGVQSQTLTVNRQMKRYNVPCLAFINKLDRMGANPNRVLSQMRSKLGHNAAFLQLPIGLENETKGLVDLIKQKAVYFDGQFGEVVREDEIPRDMRSESEDKRQELIEHVSNVDEILGEMFLEEKIPNEGDIMAAIRRACLHRTFTPVLVGSALKNKGVQPLLNAVISYLPNPGEVENIALCENEGQETEKLVLRPERSKAHPFVGLAFKLEGGKFGQLTYLRCYQGMLLKGDHLYNVRTRKKVRVPRLVRLHSTEMEDVSEIYAGDIFALFGIDCASGDTFVTDAKVNLTMESMYIPDPVVSMSIMPANSKDRDNFSKAVARFTKEDPTFQFSYDSDNKETIVSGMGELHLEIYAQRMEREYGCPVHLGKPKVAFRETLAAPCQFDYLHKKQSGGAGQYARVTGIMEPLPPHQNTVLEFVDETIGTNVPKQFVPGVERGFRLMAQRGLLSGNKLSGIRFRLQDGAHHIVDSSELAFMLAAQGAVKEVFESGIWQILEPIMAVEVTAPEEFQGTVIGQLNKRHGIITGTDGLAAWFTLHAEVPLNDMFGYASELRSSTQGKGEFSMEYSRYSPVMPELQDALIQHYQESQGITQQQKKKKN</sequence>
<comment type="pathway">
    <text evidence="8">Protein biosynthesis; polypeptide chain elongation.</text>
</comment>
<dbReference type="FunCoup" id="A0A067QYF5">
    <property type="interactions" value="1904"/>
</dbReference>
<dbReference type="InterPro" id="IPR047872">
    <property type="entry name" value="EFG_IV"/>
</dbReference>